<feature type="domain" description="Glycosyl transferase family 1" evidence="2">
    <location>
        <begin position="171"/>
        <end position="321"/>
    </location>
</feature>
<dbReference type="EMBL" id="CP063194">
    <property type="protein sequence ID" value="WCZ39374.1"/>
    <property type="molecule type" value="Genomic_DNA"/>
</dbReference>
<dbReference type="SUPFAM" id="SSF53756">
    <property type="entry name" value="UDP-Glycosyltransferase/glycogen phosphorylase"/>
    <property type="match status" value="1"/>
</dbReference>
<proteinExistence type="predicted"/>
<reference evidence="3 4" key="1">
    <citation type="submission" date="2020-10" db="EMBL/GenBank/DDBJ databases">
        <title>Complete genome sequence of Corynebacterium jeddahense DSM 45997, type strain of Corynebacterium jeddahense.</title>
        <authorList>
            <person name="Busche T."/>
            <person name="Kalinowski J."/>
            <person name="Ruckert C."/>
        </authorList>
    </citation>
    <scope>NUCLEOTIDE SEQUENCE [LARGE SCALE GENOMIC DNA]</scope>
    <source>
        <strain evidence="3 4">DSM 45997</strain>
    </source>
</reference>
<dbReference type="Gene3D" id="3.40.50.2000">
    <property type="entry name" value="Glycogen Phosphorylase B"/>
    <property type="match status" value="2"/>
</dbReference>
<accession>A0ABY7UNY1</accession>
<evidence type="ECO:0000256" key="1">
    <source>
        <dbReference type="ARBA" id="ARBA00022679"/>
    </source>
</evidence>
<sequence length="359" mass="39621">MRSGYVPGGSSITKKVLNQLAVAAGGLYVIFRRRGALADFEPEIVIGTVPALPTALVTAVSAWRFKAPYIIDLRDAWPELLTVSDRWNASTGRPSLRQRLLTKGPLQVAIKATDVWLDRILQHSAAVISTSSYLADDLQRRTSQGRRTYTVRNVFPPETLISKHVDVSGSSDQLNVLYAGTLGRAQNLFNALLAAQEAERLGVRVHLRFVGAGAAKQELMQSADRLGIDAVFEQRRGADLLEECYEWADTALVHLTDWAPLANAVPSKTYELMDQGLHISGVVAGETADIISTLQAGDVVEPENPQALAQLWVDLARDRSRLQVPRKGAEWVHQQRESAAPATLLECVEWVYWVHSRRN</sequence>
<dbReference type="Pfam" id="PF00534">
    <property type="entry name" value="Glycos_transf_1"/>
    <property type="match status" value="1"/>
</dbReference>
<name>A0ABY7UNY1_9CORY</name>
<protein>
    <submittedName>
        <fullName evidence="3">Glycosyl transferase</fullName>
    </submittedName>
</protein>
<gene>
    <name evidence="3" type="ORF">CJEDD_08930</name>
</gene>
<dbReference type="Proteomes" id="UP001218071">
    <property type="component" value="Chromosome"/>
</dbReference>
<evidence type="ECO:0000313" key="4">
    <source>
        <dbReference type="Proteomes" id="UP001218071"/>
    </source>
</evidence>
<evidence type="ECO:0000259" key="2">
    <source>
        <dbReference type="Pfam" id="PF00534"/>
    </source>
</evidence>
<keyword evidence="4" id="KW-1185">Reference proteome</keyword>
<evidence type="ECO:0000313" key="3">
    <source>
        <dbReference type="EMBL" id="WCZ39374.1"/>
    </source>
</evidence>
<dbReference type="GO" id="GO:0016740">
    <property type="term" value="F:transferase activity"/>
    <property type="evidence" value="ECO:0007669"/>
    <property type="project" value="UniProtKB-KW"/>
</dbReference>
<organism evidence="3 4">
    <name type="scientific">Corynebacterium jeddahense</name>
    <dbReference type="NCBI Taxonomy" id="1414719"/>
    <lineage>
        <taxon>Bacteria</taxon>
        <taxon>Bacillati</taxon>
        <taxon>Actinomycetota</taxon>
        <taxon>Actinomycetes</taxon>
        <taxon>Mycobacteriales</taxon>
        <taxon>Corynebacteriaceae</taxon>
        <taxon>Corynebacterium</taxon>
    </lineage>
</organism>
<keyword evidence="1 3" id="KW-0808">Transferase</keyword>
<dbReference type="InterPro" id="IPR001296">
    <property type="entry name" value="Glyco_trans_1"/>
</dbReference>